<dbReference type="FunFam" id="3.10.20.30:FF:000002">
    <property type="entry name" value="GTP pyrophosphokinase (RelA/SpoT)"/>
    <property type="match status" value="1"/>
</dbReference>
<evidence type="ECO:0000256" key="3">
    <source>
        <dbReference type="ARBA" id="ARBA00070102"/>
    </source>
</evidence>
<evidence type="ECO:0000313" key="11">
    <source>
        <dbReference type="EMBL" id="CAE0404138.1"/>
    </source>
</evidence>
<keyword evidence="7" id="KW-0472">Membrane</keyword>
<dbReference type="CDD" id="cd05399">
    <property type="entry name" value="NT_Rel-Spo_like"/>
    <property type="match status" value="1"/>
</dbReference>
<organism evidence="11">
    <name type="scientific">Amphora coffeiformis</name>
    <dbReference type="NCBI Taxonomy" id="265554"/>
    <lineage>
        <taxon>Eukaryota</taxon>
        <taxon>Sar</taxon>
        <taxon>Stramenopiles</taxon>
        <taxon>Ochrophyta</taxon>
        <taxon>Bacillariophyta</taxon>
        <taxon>Bacillariophyceae</taxon>
        <taxon>Bacillariophycidae</taxon>
        <taxon>Thalassiophysales</taxon>
        <taxon>Catenulaceae</taxon>
        <taxon>Amphora</taxon>
    </lineage>
</organism>
<feature type="domain" description="ACT" evidence="8">
    <location>
        <begin position="959"/>
        <end position="1031"/>
    </location>
</feature>
<reference evidence="11" key="1">
    <citation type="submission" date="2021-01" db="EMBL/GenBank/DDBJ databases">
        <authorList>
            <person name="Corre E."/>
            <person name="Pelletier E."/>
            <person name="Niang G."/>
            <person name="Scheremetjew M."/>
            <person name="Finn R."/>
            <person name="Kale V."/>
            <person name="Holt S."/>
            <person name="Cochrane G."/>
            <person name="Meng A."/>
            <person name="Brown T."/>
            <person name="Cohen L."/>
        </authorList>
    </citation>
    <scope>NUCLEOTIDE SEQUENCE</scope>
    <source>
        <strain evidence="11">CCMP127</strain>
    </source>
</reference>
<dbReference type="InterPro" id="IPR006674">
    <property type="entry name" value="HD_domain"/>
</dbReference>
<dbReference type="InterPro" id="IPR007685">
    <property type="entry name" value="RelA_SpoT"/>
</dbReference>
<dbReference type="SUPFAM" id="SSF109604">
    <property type="entry name" value="HD-domain/PDEase-like"/>
    <property type="match status" value="1"/>
</dbReference>
<dbReference type="InterPro" id="IPR043519">
    <property type="entry name" value="NT_sf"/>
</dbReference>
<dbReference type="Pfam" id="PF02824">
    <property type="entry name" value="TGS"/>
    <property type="match status" value="1"/>
</dbReference>
<feature type="transmembrane region" description="Helical" evidence="7">
    <location>
        <begin position="12"/>
        <end position="32"/>
    </location>
</feature>
<dbReference type="PROSITE" id="PS51880">
    <property type="entry name" value="TGS"/>
    <property type="match status" value="1"/>
</dbReference>
<accession>A0A7S3KZY2</accession>
<dbReference type="CDD" id="cd00077">
    <property type="entry name" value="HDc"/>
    <property type="match status" value="1"/>
</dbReference>
<evidence type="ECO:0000256" key="5">
    <source>
        <dbReference type="ARBA" id="ARBA00082153"/>
    </source>
</evidence>
<dbReference type="Gene3D" id="3.30.70.260">
    <property type="match status" value="1"/>
</dbReference>
<evidence type="ECO:0000256" key="4">
    <source>
        <dbReference type="ARBA" id="ARBA00075768"/>
    </source>
</evidence>
<dbReference type="Pfam" id="PF13328">
    <property type="entry name" value="HD_4"/>
    <property type="match status" value="1"/>
</dbReference>
<dbReference type="GO" id="GO:0015969">
    <property type="term" value="P:guanosine tetraphosphate metabolic process"/>
    <property type="evidence" value="ECO:0007669"/>
    <property type="project" value="InterPro"/>
</dbReference>
<evidence type="ECO:0000259" key="9">
    <source>
        <dbReference type="PROSITE" id="PS51831"/>
    </source>
</evidence>
<keyword evidence="7" id="KW-1133">Transmembrane helix</keyword>
<dbReference type="Gene3D" id="3.30.460.10">
    <property type="entry name" value="Beta Polymerase, domain 2"/>
    <property type="match status" value="1"/>
</dbReference>
<dbReference type="AlphaFoldDB" id="A0A7S3KZY2"/>
<dbReference type="PANTHER" id="PTHR43061:SF1">
    <property type="entry name" value="GTP DIPHOSPHOKINASE RSH1, CHLOROPLASTIC-RELATED"/>
    <property type="match status" value="1"/>
</dbReference>
<dbReference type="InterPro" id="IPR012675">
    <property type="entry name" value="Beta-grasp_dom_sf"/>
</dbReference>
<dbReference type="SMART" id="SM00471">
    <property type="entry name" value="HDc"/>
    <property type="match status" value="1"/>
</dbReference>
<feature type="coiled-coil region" evidence="6">
    <location>
        <begin position="363"/>
        <end position="390"/>
    </location>
</feature>
<dbReference type="PROSITE" id="PS51671">
    <property type="entry name" value="ACT"/>
    <property type="match status" value="1"/>
</dbReference>
<keyword evidence="7" id="KW-0812">Transmembrane</keyword>
<evidence type="ECO:0000259" key="10">
    <source>
        <dbReference type="PROSITE" id="PS51880"/>
    </source>
</evidence>
<dbReference type="GO" id="GO:0008728">
    <property type="term" value="F:GTP diphosphokinase activity"/>
    <property type="evidence" value="ECO:0007669"/>
    <property type="project" value="UniProtKB-EC"/>
</dbReference>
<dbReference type="Gene3D" id="1.10.3210.10">
    <property type="entry name" value="Hypothetical protein af1432"/>
    <property type="match status" value="1"/>
</dbReference>
<protein>
    <recommendedName>
        <fullName evidence="3">Putative GTP diphosphokinase RSH1, chloroplastic</fullName>
        <ecNumber evidence="2">2.7.6.5</ecNumber>
    </recommendedName>
    <alternativeName>
        <fullName evidence="4">RelA/SpoT homolog 1</fullName>
    </alternativeName>
    <alternativeName>
        <fullName evidence="5">ppGpp synthetase RSH1</fullName>
    </alternativeName>
</protein>
<name>A0A7S3KZY2_9STRA</name>
<dbReference type="FunFam" id="1.10.3210.10:FF:000001">
    <property type="entry name" value="GTP pyrophosphokinase RelA"/>
    <property type="match status" value="1"/>
</dbReference>
<dbReference type="InterPro" id="IPR004095">
    <property type="entry name" value="TGS"/>
</dbReference>
<evidence type="ECO:0000256" key="6">
    <source>
        <dbReference type="SAM" id="Coils"/>
    </source>
</evidence>
<dbReference type="InterPro" id="IPR012676">
    <property type="entry name" value="TGS-like"/>
</dbReference>
<dbReference type="PANTHER" id="PTHR43061">
    <property type="entry name" value="GTP DIPHOSPHOKINASE RSH1, CHLOROPLASTIC-RELATED"/>
    <property type="match status" value="1"/>
</dbReference>
<dbReference type="InterPro" id="IPR002912">
    <property type="entry name" value="ACT_dom"/>
</dbReference>
<dbReference type="InterPro" id="IPR003607">
    <property type="entry name" value="HD/PDEase_dom"/>
</dbReference>
<sequence>MNDPLQRWKRRLDLIFFVVSVAPAAGFFTSSVNKNLGVPQRLAEPTRRVAVRLYEEPPQNETGFFAVNGGAKSLGVVNGDAKALWEYDTNHNGKIHPEAGFANNNHAETAGQSNGIIEQLDEAEASPPEVLHWTEMMSSQGLVEYGSTNSTIAVDSILSDEDLEQIESYWDELLPKVSYLGTEMASKVYQALCVAYRAHRGQARKSGEPFIIHPVQVGLLLADLRMDAETVMAGLLHDTVEDTDLTFIQVESLFGSTVRAIVEGETKVSKLPKLAFSEFADEQAENLRQMFVAMTDDYRIIIVKLADRLHNMRTLMHMKPEKQIKISRETLDIFAPLAHRMGIWQFKSELEDIAFMYLYPQEYKRLKRRLQDHEARYKETLDRSKEILEKQLQKDPTLSQQAAKVEVYGRTKELYSLWHKMETKGERNLENIADVVALRVIITPQLSEDPEDSEQTQKDTDRGVWLCYHVLGLAQHLPGFQPVPTRVKDYISFPKPNGYQSLHTALILNGQTIEVQIRTNLMHQVAEYGMASHWAYTHAKRVGNDDALFNTPWLSSIKEWQNDHVSARDFVESVRRELLGKRVFVFLRNGKILNLSRGATTIDAAFQIHTEVGLNMHGVEINGKPVPFSYELQNGDVVNILTGEGRPATDWMRYAKSRSTRSKLRAYFRAKQKESLREAGNILLMDYMWIHGPLIERASYLDYPFEAPTTAEGFAPFLPGRTQFTDVDDMLIAAGKHHDRMFLHKLVSQIFGVPKRLLMSAEEKRSASVPGSVAAAVHERRKRARDAAEAASSPHNLHETDPFLPGNLTDFLSPNPLGSQYSVEARLSGLDIGFEYADSEHLCEECLPIVGDEIIGTRHPEKDTGTTVHRIGCPHAQRAINQAVASQKIKSLQTWIKEKKPSDKKKTKGIDSVWLRNSKMQVWGRRAKSAEKYLASTHPVPVRLMWSDLDEEMSTFLSEVVVHAQDRKLLLADCSEIVSETVTIVKTGSQTTNEHATLIFLVSVNSLSELQSLMDRLSRVRSVLSVERRFGSELL</sequence>
<evidence type="ECO:0000256" key="2">
    <source>
        <dbReference type="ARBA" id="ARBA00013251"/>
    </source>
</evidence>
<dbReference type="SUPFAM" id="SSF81271">
    <property type="entry name" value="TGS-like"/>
    <property type="match status" value="1"/>
</dbReference>
<comment type="similarity">
    <text evidence="1">Belongs to the RelA/SpoT family.</text>
</comment>
<dbReference type="EMBL" id="HBIM01002642">
    <property type="protein sequence ID" value="CAE0404138.1"/>
    <property type="molecule type" value="Transcribed_RNA"/>
</dbReference>
<dbReference type="InterPro" id="IPR004811">
    <property type="entry name" value="RelA/Spo_fam"/>
</dbReference>
<feature type="domain" description="HD" evidence="9">
    <location>
        <begin position="210"/>
        <end position="312"/>
    </location>
</feature>
<keyword evidence="6" id="KW-0175">Coiled coil</keyword>
<dbReference type="NCBIfam" id="TIGR00691">
    <property type="entry name" value="spoT_relA"/>
    <property type="match status" value="1"/>
</dbReference>
<proteinExistence type="inferred from homology"/>
<dbReference type="PROSITE" id="PS51831">
    <property type="entry name" value="HD"/>
    <property type="match status" value="1"/>
</dbReference>
<evidence type="ECO:0000259" key="8">
    <source>
        <dbReference type="PROSITE" id="PS51671"/>
    </source>
</evidence>
<dbReference type="Gene3D" id="3.10.20.30">
    <property type="match status" value="1"/>
</dbReference>
<dbReference type="SMART" id="SM00954">
    <property type="entry name" value="RelA_SpoT"/>
    <property type="match status" value="1"/>
</dbReference>
<dbReference type="SUPFAM" id="SSF81301">
    <property type="entry name" value="Nucleotidyltransferase"/>
    <property type="match status" value="1"/>
</dbReference>
<evidence type="ECO:0000256" key="1">
    <source>
        <dbReference type="ARBA" id="ARBA00007476"/>
    </source>
</evidence>
<dbReference type="Pfam" id="PF04607">
    <property type="entry name" value="RelA_SpoT"/>
    <property type="match status" value="1"/>
</dbReference>
<gene>
    <name evidence="11" type="ORF">ACOF00016_LOCUS2309</name>
</gene>
<feature type="domain" description="TGS" evidence="10">
    <location>
        <begin position="581"/>
        <end position="642"/>
    </location>
</feature>
<dbReference type="Pfam" id="PF13291">
    <property type="entry name" value="ACT_4"/>
    <property type="match status" value="1"/>
</dbReference>
<dbReference type="EC" id="2.7.6.5" evidence="2"/>
<evidence type="ECO:0000256" key="7">
    <source>
        <dbReference type="SAM" id="Phobius"/>
    </source>
</evidence>